<dbReference type="InterPro" id="IPR036316">
    <property type="entry name" value="Pili_assmbl_chap_C_dom_sf"/>
</dbReference>
<comment type="subcellular location">
    <subcellularLocation>
        <location evidence="1">Periplasm</location>
    </subcellularLocation>
</comment>
<accession>A0A2T2XWU5</accession>
<organism evidence="9 10">
    <name type="scientific">Kluyvera genomosp. 2</name>
    <dbReference type="NCBI Taxonomy" id="2774054"/>
    <lineage>
        <taxon>Bacteria</taxon>
        <taxon>Pseudomonadati</taxon>
        <taxon>Pseudomonadota</taxon>
        <taxon>Gammaproteobacteria</taxon>
        <taxon>Enterobacterales</taxon>
        <taxon>Enterobacteriaceae</taxon>
        <taxon>Kluyvera</taxon>
    </lineage>
</organism>
<dbReference type="InterPro" id="IPR013783">
    <property type="entry name" value="Ig-like_fold"/>
</dbReference>
<comment type="similarity">
    <text evidence="2">Belongs to the periplasmic pilus chaperone family.</text>
</comment>
<keyword evidence="10" id="KW-1185">Reference proteome</keyword>
<keyword evidence="4" id="KW-0574">Periplasm</keyword>
<dbReference type="EMBL" id="PYHO01000024">
    <property type="protein sequence ID" value="PSR44731.1"/>
    <property type="molecule type" value="Genomic_DNA"/>
</dbReference>
<dbReference type="InterPro" id="IPR016148">
    <property type="entry name" value="Pili_assmbl_chaperone_C"/>
</dbReference>
<feature type="domain" description="Pili assembly chaperone C-terminal" evidence="8">
    <location>
        <begin position="183"/>
        <end position="245"/>
    </location>
</feature>
<dbReference type="SUPFAM" id="SSF49584">
    <property type="entry name" value="Periplasmic chaperone C-domain"/>
    <property type="match status" value="1"/>
</dbReference>
<dbReference type="AlphaFoldDB" id="A0A2T2XWU5"/>
<dbReference type="PRINTS" id="PR00969">
    <property type="entry name" value="CHAPERONPILI"/>
</dbReference>
<dbReference type="InterPro" id="IPR008962">
    <property type="entry name" value="PapD-like_sf"/>
</dbReference>
<evidence type="ECO:0000313" key="9">
    <source>
        <dbReference type="EMBL" id="PSR44731.1"/>
    </source>
</evidence>
<evidence type="ECO:0000256" key="1">
    <source>
        <dbReference type="ARBA" id="ARBA00004418"/>
    </source>
</evidence>
<protein>
    <submittedName>
        <fullName evidence="9">Fimbrial protein</fullName>
    </submittedName>
</protein>
<evidence type="ECO:0000256" key="3">
    <source>
        <dbReference type="ARBA" id="ARBA00022729"/>
    </source>
</evidence>
<proteinExistence type="inferred from homology"/>
<sequence>MNYFSRSLQTVSVAAFLMMSGYISQADASVTMVGTRIIYHAEEKSVDVTLKNKDQFPYVISTWFDEGVMTDGPSKSVRVPFIVTPPAFRIQPNNGQVIRIVFTGDKKLPQDRESLFYFNFLQVPPSNNQGGTATTKQNSLLVMLRNRVKLFYRPAGLATDAKDMLDNLKVAAAHHNNKAGVVIRNEQPYYVTITGLKIAGTSKIYAPKNDMIAPFSSEIYVFPGDRPSAVNSVEVTLINDQGARISENYPL</sequence>
<gene>
    <name evidence="9" type="ORF">C8256_21450</name>
</gene>
<comment type="caution">
    <text evidence="9">The sequence shown here is derived from an EMBL/GenBank/DDBJ whole genome shotgun (WGS) entry which is preliminary data.</text>
</comment>
<feature type="chain" id="PRO_5015455799" evidence="6">
    <location>
        <begin position="29"/>
        <end position="251"/>
    </location>
</feature>
<dbReference type="InterPro" id="IPR016147">
    <property type="entry name" value="Pili_assmbl_chaperone_N"/>
</dbReference>
<dbReference type="Proteomes" id="UP000240892">
    <property type="component" value="Unassembled WGS sequence"/>
</dbReference>
<dbReference type="Gene3D" id="2.60.40.10">
    <property type="entry name" value="Immunoglobulins"/>
    <property type="match status" value="2"/>
</dbReference>
<dbReference type="GO" id="GO:0030288">
    <property type="term" value="C:outer membrane-bounded periplasmic space"/>
    <property type="evidence" value="ECO:0007669"/>
    <property type="project" value="InterPro"/>
</dbReference>
<dbReference type="Pfam" id="PF00345">
    <property type="entry name" value="PapD_N"/>
    <property type="match status" value="1"/>
</dbReference>
<dbReference type="PANTHER" id="PTHR30251:SF25">
    <property type="entry name" value="FIMBRIAE CHAPARONE"/>
    <property type="match status" value="1"/>
</dbReference>
<keyword evidence="3 6" id="KW-0732">Signal</keyword>
<evidence type="ECO:0000259" key="8">
    <source>
        <dbReference type="Pfam" id="PF02753"/>
    </source>
</evidence>
<dbReference type="InterPro" id="IPR050643">
    <property type="entry name" value="Periplasmic_pilus_chap"/>
</dbReference>
<feature type="signal peptide" evidence="6">
    <location>
        <begin position="1"/>
        <end position="28"/>
    </location>
</feature>
<evidence type="ECO:0000256" key="6">
    <source>
        <dbReference type="SAM" id="SignalP"/>
    </source>
</evidence>
<evidence type="ECO:0000256" key="5">
    <source>
        <dbReference type="ARBA" id="ARBA00023186"/>
    </source>
</evidence>
<evidence type="ECO:0000256" key="4">
    <source>
        <dbReference type="ARBA" id="ARBA00022764"/>
    </source>
</evidence>
<dbReference type="SUPFAM" id="SSF49354">
    <property type="entry name" value="PapD-like"/>
    <property type="match status" value="1"/>
</dbReference>
<dbReference type="InterPro" id="IPR001829">
    <property type="entry name" value="Pili_assmbl_chaperone_bac"/>
</dbReference>
<reference evidence="9 10" key="1">
    <citation type="submission" date="2018-03" db="EMBL/GenBank/DDBJ databases">
        <title>First report of an OXA-48+CTX-M-M-producing Kluyvera ascorbata clone recovered from patients admitted in a University Hospital in Madrid, Spain.</title>
        <authorList>
            <person name="Hernandez-Garcia M."/>
            <person name="Leon-Sampedro R."/>
            <person name="Perez-Viso B."/>
            <person name="Morosini M.I."/>
            <person name="Lopez-Fresnena N."/>
            <person name="Coque T.M."/>
            <person name="Bonten M."/>
            <person name="Malhotra-Kumar S."/>
            <person name="Ruiz-Garbajosa P."/>
            <person name="Canton R."/>
        </authorList>
    </citation>
    <scope>NUCLEOTIDE SEQUENCE [LARGE SCALE GENOMIC DNA]</scope>
    <source>
        <strain evidence="9 10">KA2</strain>
    </source>
</reference>
<name>A0A2T2XWU5_9ENTR</name>
<dbReference type="PANTHER" id="PTHR30251">
    <property type="entry name" value="PILUS ASSEMBLY CHAPERONE"/>
    <property type="match status" value="1"/>
</dbReference>
<feature type="domain" description="Pili assembly chaperone N-terminal" evidence="7">
    <location>
        <begin position="30"/>
        <end position="157"/>
    </location>
</feature>
<dbReference type="RefSeq" id="WP_106930217.1">
    <property type="nucleotide sequence ID" value="NZ_CABMMU010000024.1"/>
</dbReference>
<dbReference type="GO" id="GO:0071555">
    <property type="term" value="P:cell wall organization"/>
    <property type="evidence" value="ECO:0007669"/>
    <property type="project" value="InterPro"/>
</dbReference>
<dbReference type="Pfam" id="PF02753">
    <property type="entry name" value="PapD_C"/>
    <property type="match status" value="1"/>
</dbReference>
<evidence type="ECO:0000259" key="7">
    <source>
        <dbReference type="Pfam" id="PF00345"/>
    </source>
</evidence>
<keyword evidence="5" id="KW-0143">Chaperone</keyword>
<evidence type="ECO:0000256" key="2">
    <source>
        <dbReference type="ARBA" id="ARBA00007399"/>
    </source>
</evidence>
<evidence type="ECO:0000313" key="10">
    <source>
        <dbReference type="Proteomes" id="UP000240892"/>
    </source>
</evidence>